<organism evidence="1 2">
    <name type="scientific">Lacticaseibacillus huelsenbergensis</name>
    <dbReference type="NCBI Taxonomy" id="3035291"/>
    <lineage>
        <taxon>Bacteria</taxon>
        <taxon>Bacillati</taxon>
        <taxon>Bacillota</taxon>
        <taxon>Bacilli</taxon>
        <taxon>Lactobacillales</taxon>
        <taxon>Lactobacillaceae</taxon>
        <taxon>Lacticaseibacillus</taxon>
    </lineage>
</organism>
<dbReference type="EMBL" id="CP120687">
    <property type="protein sequence ID" value="WFB40640.1"/>
    <property type="molecule type" value="Genomic_DNA"/>
</dbReference>
<evidence type="ECO:0000313" key="2">
    <source>
        <dbReference type="Proteomes" id="UP001220228"/>
    </source>
</evidence>
<name>A0ABY8DY73_9LACO</name>
<sequence length="95" mass="10750">MMVSKDEVVQAMERLNSALAESHPNSETAKYVLQTLKDIKKSEGVSFYATLQAFFNMGPSIKLSDDFVFSETEKALWDKIFSFKQLGNNLWGAHL</sequence>
<reference evidence="1 2" key="1">
    <citation type="submission" date="2023-03" db="EMBL/GenBank/DDBJ databases">
        <authorList>
            <person name="Ruckert-Reed C."/>
        </authorList>
    </citation>
    <scope>NUCLEOTIDE SEQUENCE [LARGE SCALE GENOMIC DNA]</scope>
    <source>
        <strain evidence="1 2">DSM 115425</strain>
    </source>
</reference>
<accession>A0ABY8DY73</accession>
<proteinExistence type="predicted"/>
<keyword evidence="2" id="KW-1185">Reference proteome</keyword>
<gene>
    <name evidence="1" type="ORF">LHUE1_001216</name>
</gene>
<evidence type="ECO:0008006" key="3">
    <source>
        <dbReference type="Google" id="ProtNLM"/>
    </source>
</evidence>
<evidence type="ECO:0000313" key="1">
    <source>
        <dbReference type="EMBL" id="WFB40640.1"/>
    </source>
</evidence>
<dbReference type="Proteomes" id="UP001220228">
    <property type="component" value="Chromosome"/>
</dbReference>
<protein>
    <recommendedName>
        <fullName evidence="3">Bacteriocin immunity protein</fullName>
    </recommendedName>
</protein>